<comment type="caution">
    <text evidence="13">The sequence shown here is derived from an EMBL/GenBank/DDBJ whole genome shotgun (WGS) entry which is preliminary data.</text>
</comment>
<name>A0ABS5F5P6_9PROT</name>
<dbReference type="PANTHER" id="PTHR47990">
    <property type="entry name" value="2-OXOGLUTARATE (2OG) AND FE(II)-DEPENDENT OXYGENASE SUPERFAMILY PROTEIN-RELATED"/>
    <property type="match status" value="1"/>
</dbReference>
<dbReference type="InterPro" id="IPR044861">
    <property type="entry name" value="IPNS-like_FE2OG_OXY"/>
</dbReference>
<dbReference type="PROSITE" id="PS51471">
    <property type="entry name" value="FE2OG_OXY"/>
    <property type="match status" value="1"/>
</dbReference>
<accession>A0ABS5F5P6</accession>
<dbReference type="SUPFAM" id="SSF51197">
    <property type="entry name" value="Clavaminate synthase-like"/>
    <property type="match status" value="1"/>
</dbReference>
<evidence type="ECO:0000256" key="2">
    <source>
        <dbReference type="ARBA" id="ARBA00004767"/>
    </source>
</evidence>
<comment type="similarity">
    <text evidence="11">Belongs to the iron/ascorbate-dependent oxidoreductase family.</text>
</comment>
<dbReference type="InterPro" id="IPR026992">
    <property type="entry name" value="DIOX_N"/>
</dbReference>
<evidence type="ECO:0000256" key="5">
    <source>
        <dbReference type="ARBA" id="ARBA00019045"/>
    </source>
</evidence>
<dbReference type="Pfam" id="PF14226">
    <property type="entry name" value="DIOX_N"/>
    <property type="match status" value="1"/>
</dbReference>
<comment type="catalytic activity">
    <reaction evidence="10">
        <text>L-arginine + 2-oxoglutarate + O2 = guanidine + L-glutamate 5-semialdehyde + succinate + CO2</text>
        <dbReference type="Rhea" id="RHEA:31535"/>
        <dbReference type="ChEBI" id="CHEBI:15379"/>
        <dbReference type="ChEBI" id="CHEBI:16526"/>
        <dbReference type="ChEBI" id="CHEBI:16810"/>
        <dbReference type="ChEBI" id="CHEBI:30031"/>
        <dbReference type="ChEBI" id="CHEBI:30087"/>
        <dbReference type="ChEBI" id="CHEBI:32682"/>
        <dbReference type="ChEBI" id="CHEBI:58066"/>
        <dbReference type="EC" id="1.14.20.7"/>
    </reaction>
</comment>
<dbReference type="Gene3D" id="2.60.120.330">
    <property type="entry name" value="B-lactam Antibiotic, Isopenicillin N Synthase, Chain"/>
    <property type="match status" value="1"/>
</dbReference>
<sequence>MSADISFALPLLDLRRLDGDAATRAGFLAELRAAARDVGFFYLAGHGVDPALEAAVVAEANRFFALPEADKLAVQMVHSPHFRGYNRAGQELTRGQQDWREQFDIHAEREPWPQTPGAPAWTRLQGPNQWPAAQPGLRTALLGWQAALTQVAIRVVSAFAEALEQSPDALAAIYDGSPNQTMKIIRYPGRDAAESDQGVGAHKDSGLLTLLLQDAVGGLQVQGRDGWIDAVPVPGTFVVNIGELLELASNGYLRATVHRVVSPKGRDRLSVAFFLGARLDATVPVLTLPPHLAAEATGPTADPDNPLFRNVGENYLKGRLRSHPDVAQRHHADLLQPAATP</sequence>
<organism evidence="13 14">
    <name type="scientific">Plastoroseomonas hellenica</name>
    <dbReference type="NCBI Taxonomy" id="2687306"/>
    <lineage>
        <taxon>Bacteria</taxon>
        <taxon>Pseudomonadati</taxon>
        <taxon>Pseudomonadota</taxon>
        <taxon>Alphaproteobacteria</taxon>
        <taxon>Acetobacterales</taxon>
        <taxon>Acetobacteraceae</taxon>
        <taxon>Plastoroseomonas</taxon>
    </lineage>
</organism>
<dbReference type="EC" id="1.13.12.19" evidence="4"/>
<evidence type="ECO:0000256" key="8">
    <source>
        <dbReference type="ARBA" id="ARBA00031282"/>
    </source>
</evidence>
<evidence type="ECO:0000256" key="9">
    <source>
        <dbReference type="ARBA" id="ARBA00047725"/>
    </source>
</evidence>
<dbReference type="Pfam" id="PF03171">
    <property type="entry name" value="2OG-FeII_Oxy"/>
    <property type="match status" value="1"/>
</dbReference>
<proteinExistence type="inferred from homology"/>
<comment type="pathway">
    <text evidence="2">Alkene biosynthesis; ethylene biosynthesis via 2-oxoglutarate.</text>
</comment>
<comment type="catalytic activity">
    <reaction evidence="9">
        <text>2-oxoglutarate + O2 + 2 H(+) = ethene + 3 CO2 + H2O</text>
        <dbReference type="Rhea" id="RHEA:31523"/>
        <dbReference type="ChEBI" id="CHEBI:15377"/>
        <dbReference type="ChEBI" id="CHEBI:15378"/>
        <dbReference type="ChEBI" id="CHEBI:15379"/>
        <dbReference type="ChEBI" id="CHEBI:16526"/>
        <dbReference type="ChEBI" id="CHEBI:16810"/>
        <dbReference type="ChEBI" id="CHEBI:18153"/>
        <dbReference type="EC" id="1.13.12.19"/>
    </reaction>
</comment>
<evidence type="ECO:0000313" key="14">
    <source>
        <dbReference type="Proteomes" id="UP001196870"/>
    </source>
</evidence>
<feature type="domain" description="Fe2OG dioxygenase" evidence="12">
    <location>
        <begin position="177"/>
        <end position="277"/>
    </location>
</feature>
<protein>
    <recommendedName>
        <fullName evidence="5">2-oxoglutarate-dependent ethylene/succinate-forming enzyme</fullName>
        <ecNumber evidence="4">1.13.12.19</ecNumber>
        <ecNumber evidence="3">1.14.20.7</ecNumber>
    </recommendedName>
    <alternativeName>
        <fullName evidence="7">2-oxoglutarate dioxygenase (ethylene-forming)</fullName>
    </alternativeName>
    <alternativeName>
        <fullName evidence="8">2-oxoglutarate/L-arginine monooxygenase/decarboxylase (succinate-forming)</fullName>
    </alternativeName>
</protein>
<evidence type="ECO:0000256" key="1">
    <source>
        <dbReference type="ARBA" id="ARBA00001954"/>
    </source>
</evidence>
<keyword evidence="11" id="KW-0479">Metal-binding</keyword>
<reference evidence="14" key="1">
    <citation type="journal article" date="2021" name="Syst. Appl. Microbiol.">
        <title>Roseomonas hellenica sp. nov., isolated from roots of wild-growing Alkanna tinctoria.</title>
        <authorList>
            <person name="Rat A."/>
            <person name="Naranjo H.D."/>
            <person name="Lebbe L."/>
            <person name="Cnockaert M."/>
            <person name="Krigas N."/>
            <person name="Grigoriadou K."/>
            <person name="Maloupa E."/>
            <person name="Willems A."/>
        </authorList>
    </citation>
    <scope>NUCLEOTIDE SEQUENCE [LARGE SCALE GENOMIC DNA]</scope>
    <source>
        <strain evidence="14">LMG 31523</strain>
    </source>
</reference>
<dbReference type="PRINTS" id="PR00682">
    <property type="entry name" value="IPNSYNTHASE"/>
</dbReference>
<evidence type="ECO:0000256" key="6">
    <source>
        <dbReference type="ARBA" id="ARBA00022666"/>
    </source>
</evidence>
<dbReference type="Proteomes" id="UP001196870">
    <property type="component" value="Unassembled WGS sequence"/>
</dbReference>
<evidence type="ECO:0000256" key="7">
    <source>
        <dbReference type="ARBA" id="ARBA00031011"/>
    </source>
</evidence>
<evidence type="ECO:0000259" key="12">
    <source>
        <dbReference type="PROSITE" id="PS51471"/>
    </source>
</evidence>
<dbReference type="RefSeq" id="WP_211855236.1">
    <property type="nucleotide sequence ID" value="NZ_JAAGBB010000035.1"/>
</dbReference>
<keyword evidence="11" id="KW-0560">Oxidoreductase</keyword>
<dbReference type="EC" id="1.14.20.7" evidence="3"/>
<evidence type="ECO:0000256" key="3">
    <source>
        <dbReference type="ARBA" id="ARBA00012293"/>
    </source>
</evidence>
<dbReference type="InterPro" id="IPR027443">
    <property type="entry name" value="IPNS-like_sf"/>
</dbReference>
<dbReference type="InterPro" id="IPR050231">
    <property type="entry name" value="Iron_ascorbate_oxido_reductase"/>
</dbReference>
<comment type="cofactor">
    <cofactor evidence="1">
        <name>Fe(2+)</name>
        <dbReference type="ChEBI" id="CHEBI:29033"/>
    </cofactor>
</comment>
<dbReference type="EMBL" id="JAAGBB010000035">
    <property type="protein sequence ID" value="MBR0667455.1"/>
    <property type="molecule type" value="Genomic_DNA"/>
</dbReference>
<keyword evidence="14" id="KW-1185">Reference proteome</keyword>
<evidence type="ECO:0000256" key="10">
    <source>
        <dbReference type="ARBA" id="ARBA00049359"/>
    </source>
</evidence>
<evidence type="ECO:0000256" key="11">
    <source>
        <dbReference type="RuleBase" id="RU003682"/>
    </source>
</evidence>
<gene>
    <name evidence="13" type="ORF">GXW71_24075</name>
</gene>
<keyword evidence="6" id="KW-0266">Ethylene biosynthesis</keyword>
<evidence type="ECO:0000313" key="13">
    <source>
        <dbReference type="EMBL" id="MBR0667455.1"/>
    </source>
</evidence>
<evidence type="ECO:0000256" key="4">
    <source>
        <dbReference type="ARBA" id="ARBA00012531"/>
    </source>
</evidence>
<dbReference type="InterPro" id="IPR005123">
    <property type="entry name" value="Oxoglu/Fe-dep_dioxygenase_dom"/>
</dbReference>
<keyword evidence="11" id="KW-0408">Iron</keyword>